<proteinExistence type="predicted"/>
<sequence length="377" mass="42715">MKRYFLIAMAFFSFLAACTTEKQEAANPDFWELSVVDSVLVREDKFFLNSQAEVKLIGDSLLAVSSYRSPMVAIMTTGGEQVTKIASGDFPIGSFSPASFDVSAYPIVYILDKRSESVLVFNAETQEFVEKMKLQLPEDKVIRFLGAKFKKLVDGFLVELVSSVYDSFHPDFYRASGDQIYFFGFDGAVQSSMFEYSDEYKAISGSLSAVTYLTMGDFGENLALSLPHSKKLTFYSETEQIFDSVALPQSRFFDYALRGADQIVDFNELFKSGGDSKVNVPTNHYFNSIQESGDEIFIETWMNNREQGDKNATFSHLLIYDKTAKKWSETVNPKNIMEIGMLAGVVRDTLYFYEGSLMKHDEKYIKRAVLRPVVEYN</sequence>
<protein>
    <recommendedName>
        <fullName evidence="4">DUF4221 domain-containing protein</fullName>
    </recommendedName>
</protein>
<evidence type="ECO:0000313" key="3">
    <source>
        <dbReference type="Proteomes" id="UP000664698"/>
    </source>
</evidence>
<evidence type="ECO:0000313" key="2">
    <source>
        <dbReference type="EMBL" id="MBN7802087.1"/>
    </source>
</evidence>
<comment type="caution">
    <text evidence="2">The sequence shown here is derived from an EMBL/GenBank/DDBJ whole genome shotgun (WGS) entry which is preliminary data.</text>
</comment>
<name>A0ABS3BSP0_9BACT</name>
<dbReference type="PROSITE" id="PS51257">
    <property type="entry name" value="PROKAR_LIPOPROTEIN"/>
    <property type="match status" value="1"/>
</dbReference>
<keyword evidence="1" id="KW-0732">Signal</keyword>
<dbReference type="RefSeq" id="WP_206570087.1">
    <property type="nucleotide sequence ID" value="NZ_JAFKCW010000003.1"/>
</dbReference>
<evidence type="ECO:0008006" key="4">
    <source>
        <dbReference type="Google" id="ProtNLM"/>
    </source>
</evidence>
<organism evidence="2 3">
    <name type="scientific">Algoriphagus aestuariicola</name>
    <dbReference type="NCBI Taxonomy" id="1852016"/>
    <lineage>
        <taxon>Bacteria</taxon>
        <taxon>Pseudomonadati</taxon>
        <taxon>Bacteroidota</taxon>
        <taxon>Cytophagia</taxon>
        <taxon>Cytophagales</taxon>
        <taxon>Cyclobacteriaceae</taxon>
        <taxon>Algoriphagus</taxon>
    </lineage>
</organism>
<keyword evidence="3" id="KW-1185">Reference proteome</keyword>
<reference evidence="2 3" key="1">
    <citation type="submission" date="2021-03" db="EMBL/GenBank/DDBJ databases">
        <title>novel species isolated from a fishpond in China.</title>
        <authorList>
            <person name="Lu H."/>
            <person name="Cai Z."/>
        </authorList>
    </citation>
    <scope>NUCLEOTIDE SEQUENCE [LARGE SCALE GENOMIC DNA]</scope>
    <source>
        <strain evidence="2 3">JCM 31546</strain>
    </source>
</reference>
<gene>
    <name evidence="2" type="ORF">J0A67_14530</name>
</gene>
<feature type="chain" id="PRO_5047172018" description="DUF4221 domain-containing protein" evidence="1">
    <location>
        <begin position="20"/>
        <end position="377"/>
    </location>
</feature>
<dbReference type="EMBL" id="JAFKCW010000003">
    <property type="protein sequence ID" value="MBN7802087.1"/>
    <property type="molecule type" value="Genomic_DNA"/>
</dbReference>
<feature type="signal peptide" evidence="1">
    <location>
        <begin position="1"/>
        <end position="19"/>
    </location>
</feature>
<evidence type="ECO:0000256" key="1">
    <source>
        <dbReference type="SAM" id="SignalP"/>
    </source>
</evidence>
<dbReference type="Proteomes" id="UP000664698">
    <property type="component" value="Unassembled WGS sequence"/>
</dbReference>
<accession>A0ABS3BSP0</accession>